<dbReference type="STRING" id="1094715.GCA_000236165_01526"/>
<keyword evidence="1" id="KW-0175">Coiled coil</keyword>
<keyword evidence="3" id="KW-1185">Reference proteome</keyword>
<dbReference type="EMBL" id="UGGT01000001">
    <property type="protein sequence ID" value="STO20836.1"/>
    <property type="molecule type" value="Genomic_DNA"/>
</dbReference>
<name>A0A377G7Q2_9GAMM</name>
<reference evidence="2 3" key="1">
    <citation type="submission" date="2018-06" db="EMBL/GenBank/DDBJ databases">
        <authorList>
            <consortium name="Pathogen Informatics"/>
            <person name="Doyle S."/>
        </authorList>
    </citation>
    <scope>NUCLEOTIDE SEQUENCE [LARGE SCALE GENOMIC DNA]</scope>
    <source>
        <strain evidence="2 3">NCTC11370</strain>
    </source>
</reference>
<dbReference type="OrthoDB" id="5654041at2"/>
<dbReference type="RefSeq" id="WP_010653133.1">
    <property type="nucleotide sequence ID" value="NZ_JAPHOO010000001.1"/>
</dbReference>
<dbReference type="GeneID" id="93292488"/>
<feature type="coiled-coil region" evidence="1">
    <location>
        <begin position="201"/>
        <end position="294"/>
    </location>
</feature>
<sequence>MTRLEELIYSLATVIVRYHDAQRVPRKLVDENDPTVLKEKSRESAKKIIQNTEVNFDIRLKELIVACTADYADRKPFLSFLLHEITFLKAQLDRKVPYSPEELGLYRQQIIQLLLDFQQLLKVSKDKVFKVTHSSFTDEPLRIELNGLMNNSWFENSYCNSGLLIMDEVLDKCRLSIKSSPEAIKNYAYDLCEEHEKTLPNKENLRLKEELQQKEETAEKEKAQREKAEKENLELKEKLKELEETAEREKTAREKLEKEKSEIEAQLLEKDTKLQEAEEKNKTQQVIINELQNYKKSKEEEGGLIRRYPVMAPAYMTGLAGILQQRGATNARFFPIVPQITPSSSENVVEDETPSLINE</sequence>
<gene>
    <name evidence="2" type="ORF">NCTC11370_00895</name>
</gene>
<dbReference type="AlphaFoldDB" id="A0A377G7Q2"/>
<evidence type="ECO:0000313" key="2">
    <source>
        <dbReference type="EMBL" id="STO20836.1"/>
    </source>
</evidence>
<proteinExistence type="predicted"/>
<evidence type="ECO:0000256" key="1">
    <source>
        <dbReference type="SAM" id="Coils"/>
    </source>
</evidence>
<evidence type="ECO:0000313" key="3">
    <source>
        <dbReference type="Proteomes" id="UP000254554"/>
    </source>
</evidence>
<organism evidence="2 3">
    <name type="scientific">Fluoribacter dumoffii</name>
    <dbReference type="NCBI Taxonomy" id="463"/>
    <lineage>
        <taxon>Bacteria</taxon>
        <taxon>Pseudomonadati</taxon>
        <taxon>Pseudomonadota</taxon>
        <taxon>Gammaproteobacteria</taxon>
        <taxon>Legionellales</taxon>
        <taxon>Legionellaceae</taxon>
        <taxon>Fluoribacter</taxon>
    </lineage>
</organism>
<accession>A0A377G7Q2</accession>
<dbReference type="Proteomes" id="UP000254554">
    <property type="component" value="Unassembled WGS sequence"/>
</dbReference>
<protein>
    <submittedName>
        <fullName evidence="2">Uncharacterized protein</fullName>
    </submittedName>
</protein>